<dbReference type="InterPro" id="IPR020568">
    <property type="entry name" value="Ribosomal_Su5_D2-typ_SF"/>
</dbReference>
<gene>
    <name evidence="6 7" type="primary">hisB</name>
    <name evidence="7" type="ORF">FYJ33_00435</name>
</gene>
<evidence type="ECO:0000256" key="3">
    <source>
        <dbReference type="ARBA" id="ARBA00022605"/>
    </source>
</evidence>
<dbReference type="CDD" id="cd07914">
    <property type="entry name" value="IGPD"/>
    <property type="match status" value="1"/>
</dbReference>
<dbReference type="Gene3D" id="3.30.230.40">
    <property type="entry name" value="Imidazole glycerol phosphate dehydratase, domain 1"/>
    <property type="match status" value="2"/>
</dbReference>
<dbReference type="Proteomes" id="UP000460287">
    <property type="component" value="Unassembled WGS sequence"/>
</dbReference>
<evidence type="ECO:0000313" key="8">
    <source>
        <dbReference type="Proteomes" id="UP000460287"/>
    </source>
</evidence>
<comment type="pathway">
    <text evidence="1 6">Amino-acid biosynthesis; L-histidine biosynthesis; L-histidine from 5-phospho-alpha-D-ribose 1-diphosphate: step 6/9.</text>
</comment>
<dbReference type="FunFam" id="3.30.230.40:FF:000003">
    <property type="entry name" value="Imidazoleglycerol-phosphate dehydratase HisB"/>
    <property type="match status" value="1"/>
</dbReference>
<proteinExistence type="inferred from homology"/>
<dbReference type="GO" id="GO:0000105">
    <property type="term" value="P:L-histidine biosynthetic process"/>
    <property type="evidence" value="ECO:0007669"/>
    <property type="project" value="UniProtKB-UniRule"/>
</dbReference>
<dbReference type="NCBIfam" id="NF002111">
    <property type="entry name" value="PRK00951.2-1"/>
    <property type="match status" value="1"/>
</dbReference>
<keyword evidence="3 6" id="KW-0028">Amino-acid biosynthesis</keyword>
<dbReference type="EMBL" id="VULX01000001">
    <property type="protein sequence ID" value="MSR89913.1"/>
    <property type="molecule type" value="Genomic_DNA"/>
</dbReference>
<keyword evidence="4 6" id="KW-0368">Histidine biosynthesis</keyword>
<comment type="caution">
    <text evidence="7">The sequence shown here is derived from an EMBL/GenBank/DDBJ whole genome shotgun (WGS) entry which is preliminary data.</text>
</comment>
<dbReference type="EC" id="4.2.1.19" evidence="6"/>
<organism evidence="7 8">
    <name type="scientific">Inconstantimicrobium porci</name>
    <dbReference type="NCBI Taxonomy" id="2652291"/>
    <lineage>
        <taxon>Bacteria</taxon>
        <taxon>Bacillati</taxon>
        <taxon>Bacillota</taxon>
        <taxon>Clostridia</taxon>
        <taxon>Eubacteriales</taxon>
        <taxon>Clostridiaceae</taxon>
        <taxon>Inconstantimicrobium</taxon>
    </lineage>
</organism>
<sequence>MEKRVSEKIRNTKETKIKVKIDLDGSGKSNICTGIGFFDHMLDLFAFHSKCDLQVKADGDLNVCDHHTIEDIGITLGLAVKEALSDKVGINRYGTFHVPMDETLAFASLDISNRPYLVFDCDFKREKVGEMSTEMTEEFFRSFAFNAGITLHLKVLYGSNDHHKIEALFKAFGHAFKEAKHVNEENGLPSTKGTLNL</sequence>
<keyword evidence="8" id="KW-1185">Reference proteome</keyword>
<keyword evidence="6" id="KW-0963">Cytoplasm</keyword>
<dbReference type="Pfam" id="PF00475">
    <property type="entry name" value="IGPD"/>
    <property type="match status" value="1"/>
</dbReference>
<protein>
    <recommendedName>
        <fullName evidence="2 6">Imidazoleglycerol-phosphate dehydratase</fullName>
        <shortName evidence="6">IGPD</shortName>
        <ecNumber evidence="6">4.2.1.19</ecNumber>
    </recommendedName>
</protein>
<dbReference type="InterPro" id="IPR038494">
    <property type="entry name" value="IGPD_sf"/>
</dbReference>
<evidence type="ECO:0000256" key="6">
    <source>
        <dbReference type="HAMAP-Rule" id="MF_00076"/>
    </source>
</evidence>
<dbReference type="NCBIfam" id="NF002114">
    <property type="entry name" value="PRK00951.2-4"/>
    <property type="match status" value="1"/>
</dbReference>
<dbReference type="GO" id="GO:0005737">
    <property type="term" value="C:cytoplasm"/>
    <property type="evidence" value="ECO:0007669"/>
    <property type="project" value="UniProtKB-SubCell"/>
</dbReference>
<evidence type="ECO:0000313" key="7">
    <source>
        <dbReference type="EMBL" id="MSR89913.1"/>
    </source>
</evidence>
<dbReference type="GO" id="GO:0004424">
    <property type="term" value="F:imidazoleglycerol-phosphate dehydratase activity"/>
    <property type="evidence" value="ECO:0007669"/>
    <property type="project" value="UniProtKB-UniRule"/>
</dbReference>
<dbReference type="NCBIfam" id="NF002107">
    <property type="entry name" value="PRK00951.1-2"/>
    <property type="match status" value="1"/>
</dbReference>
<accession>A0A7X2T0I6</accession>
<reference evidence="7 8" key="1">
    <citation type="submission" date="2019-08" db="EMBL/GenBank/DDBJ databases">
        <title>In-depth cultivation of the pig gut microbiome towards novel bacterial diversity and tailored functional studies.</title>
        <authorList>
            <person name="Wylensek D."/>
            <person name="Hitch T.C.A."/>
            <person name="Clavel T."/>
        </authorList>
    </citation>
    <scope>NUCLEOTIDE SEQUENCE [LARGE SCALE GENOMIC DNA]</scope>
    <source>
        <strain evidence="7 8">WCA-383-APC-5B</strain>
    </source>
</reference>
<evidence type="ECO:0000256" key="2">
    <source>
        <dbReference type="ARBA" id="ARBA00016664"/>
    </source>
</evidence>
<evidence type="ECO:0000256" key="1">
    <source>
        <dbReference type="ARBA" id="ARBA00005047"/>
    </source>
</evidence>
<evidence type="ECO:0000256" key="4">
    <source>
        <dbReference type="ARBA" id="ARBA00023102"/>
    </source>
</evidence>
<name>A0A7X2T0I6_9CLOT</name>
<dbReference type="InterPro" id="IPR020565">
    <property type="entry name" value="ImidazoleglycerP_deHydtase_CS"/>
</dbReference>
<dbReference type="InterPro" id="IPR000807">
    <property type="entry name" value="ImidazoleglycerolP_deHydtase"/>
</dbReference>
<dbReference type="PANTHER" id="PTHR23133">
    <property type="entry name" value="IMIDAZOLEGLYCEROL-PHOSPHATE DEHYDRATASE HIS7"/>
    <property type="match status" value="1"/>
</dbReference>
<comment type="subcellular location">
    <subcellularLocation>
        <location evidence="6">Cytoplasm</location>
    </subcellularLocation>
</comment>
<comment type="catalytic activity">
    <reaction evidence="6">
        <text>D-erythro-1-(imidazol-4-yl)glycerol 3-phosphate = 3-(imidazol-4-yl)-2-oxopropyl phosphate + H2O</text>
        <dbReference type="Rhea" id="RHEA:11040"/>
        <dbReference type="ChEBI" id="CHEBI:15377"/>
        <dbReference type="ChEBI" id="CHEBI:57766"/>
        <dbReference type="ChEBI" id="CHEBI:58278"/>
        <dbReference type="EC" id="4.2.1.19"/>
    </reaction>
</comment>
<comment type="similarity">
    <text evidence="6">Belongs to the imidazoleglycerol-phosphate dehydratase family.</text>
</comment>
<dbReference type="HAMAP" id="MF_00076">
    <property type="entry name" value="HisB"/>
    <property type="match status" value="1"/>
</dbReference>
<dbReference type="FunFam" id="3.30.230.40:FF:000001">
    <property type="entry name" value="Imidazoleglycerol-phosphate dehydratase HisB"/>
    <property type="match status" value="1"/>
</dbReference>
<dbReference type="PANTHER" id="PTHR23133:SF2">
    <property type="entry name" value="IMIDAZOLEGLYCEROL-PHOSPHATE DEHYDRATASE"/>
    <property type="match status" value="1"/>
</dbReference>
<evidence type="ECO:0000256" key="5">
    <source>
        <dbReference type="ARBA" id="ARBA00023239"/>
    </source>
</evidence>
<dbReference type="PROSITE" id="PS00955">
    <property type="entry name" value="IGP_DEHYDRATASE_2"/>
    <property type="match status" value="1"/>
</dbReference>
<dbReference type="SUPFAM" id="SSF54211">
    <property type="entry name" value="Ribosomal protein S5 domain 2-like"/>
    <property type="match status" value="2"/>
</dbReference>
<dbReference type="AlphaFoldDB" id="A0A7X2T0I6"/>
<dbReference type="RefSeq" id="WP_154529798.1">
    <property type="nucleotide sequence ID" value="NZ_VULX01000001.1"/>
</dbReference>
<keyword evidence="5 6" id="KW-0456">Lyase</keyword>
<dbReference type="UniPathway" id="UPA00031">
    <property type="reaction ID" value="UER00011"/>
</dbReference>